<feature type="region of interest" description="Disordered" evidence="1">
    <location>
        <begin position="1"/>
        <end position="55"/>
    </location>
</feature>
<protein>
    <submittedName>
        <fullName evidence="3">DUF1127 domain-containing protein</fullName>
    </submittedName>
</protein>
<reference evidence="4" key="1">
    <citation type="journal article" date="2021" name="ISME J.">
        <title>Evolutionary origin and ecological implication of a unique nif island in free-living Bradyrhizobium lineages.</title>
        <authorList>
            <person name="Tao J."/>
        </authorList>
    </citation>
    <scope>NUCLEOTIDE SEQUENCE [LARGE SCALE GENOMIC DNA]</scope>
    <source>
        <strain evidence="4">SZCCT0094</strain>
    </source>
</reference>
<keyword evidence="4" id="KW-1185">Reference proteome</keyword>
<dbReference type="RefSeq" id="WP_012044753.1">
    <property type="nucleotide sequence ID" value="NZ_JABFDP010000036.1"/>
</dbReference>
<evidence type="ECO:0000313" key="3">
    <source>
        <dbReference type="EMBL" id="MBR1138774.1"/>
    </source>
</evidence>
<name>A0ABS5GCQ9_9BRAD</name>
<accession>A0ABS5GCQ9</accession>
<dbReference type="InterPro" id="IPR009506">
    <property type="entry name" value="YjiS-like"/>
</dbReference>
<evidence type="ECO:0000256" key="1">
    <source>
        <dbReference type="SAM" id="MobiDB-lite"/>
    </source>
</evidence>
<evidence type="ECO:0000259" key="2">
    <source>
        <dbReference type="Pfam" id="PF06568"/>
    </source>
</evidence>
<dbReference type="Pfam" id="PF06568">
    <property type="entry name" value="YjiS-like"/>
    <property type="match status" value="1"/>
</dbReference>
<feature type="compositionally biased region" description="Basic and acidic residues" evidence="1">
    <location>
        <begin position="9"/>
        <end position="19"/>
    </location>
</feature>
<comment type="caution">
    <text evidence="3">The sequence shown here is derived from an EMBL/GenBank/DDBJ whole genome shotgun (WGS) entry which is preliminary data.</text>
</comment>
<organism evidence="3 4">
    <name type="scientific">Bradyrhizobium denitrificans</name>
    <dbReference type="NCBI Taxonomy" id="2734912"/>
    <lineage>
        <taxon>Bacteria</taxon>
        <taxon>Pseudomonadati</taxon>
        <taxon>Pseudomonadota</taxon>
        <taxon>Alphaproteobacteria</taxon>
        <taxon>Hyphomicrobiales</taxon>
        <taxon>Nitrobacteraceae</taxon>
        <taxon>Bradyrhizobium</taxon>
    </lineage>
</organism>
<feature type="domain" description="YjiS-like" evidence="2">
    <location>
        <begin position="76"/>
        <end position="107"/>
    </location>
</feature>
<proteinExistence type="predicted"/>
<dbReference type="Proteomes" id="UP001314635">
    <property type="component" value="Unassembled WGS sequence"/>
</dbReference>
<gene>
    <name evidence="3" type="ORF">JQ619_23700</name>
</gene>
<dbReference type="EMBL" id="JAFCLK010000023">
    <property type="protein sequence ID" value="MBR1138774.1"/>
    <property type="molecule type" value="Genomic_DNA"/>
</dbReference>
<sequence length="132" mass="14507">MPPQTHLKIAHDATRRGLDRPSAAAKAGRGVLHAPRPDAPIAAQRGAASEKDAAGPPGVAVPGFFGWLARQWIAFRESRRRRMMRLHLRDLSEAQLIDIGLNRGDIEHIAAHRALEKLKDSTARLMISRGVM</sequence>
<evidence type="ECO:0000313" key="4">
    <source>
        <dbReference type="Proteomes" id="UP001314635"/>
    </source>
</evidence>